<accession>A0A0E9S0W1</accession>
<name>A0A0E9S0W1_ANGAN</name>
<reference evidence="1" key="1">
    <citation type="submission" date="2014-11" db="EMBL/GenBank/DDBJ databases">
        <authorList>
            <person name="Amaro Gonzalez C."/>
        </authorList>
    </citation>
    <scope>NUCLEOTIDE SEQUENCE</scope>
</reference>
<evidence type="ECO:0000313" key="1">
    <source>
        <dbReference type="EMBL" id="JAH34163.1"/>
    </source>
</evidence>
<sequence length="23" mass="2869">MYYSINEYTTVWIIDQANDRFEP</sequence>
<dbReference type="AlphaFoldDB" id="A0A0E9S0W1"/>
<protein>
    <submittedName>
        <fullName evidence="1">Uncharacterized protein</fullName>
    </submittedName>
</protein>
<reference evidence="1" key="2">
    <citation type="journal article" date="2015" name="Fish Shellfish Immunol.">
        <title>Early steps in the European eel (Anguilla anguilla)-Vibrio vulnificus interaction in the gills: Role of the RtxA13 toxin.</title>
        <authorList>
            <person name="Callol A."/>
            <person name="Pajuelo D."/>
            <person name="Ebbesson L."/>
            <person name="Teles M."/>
            <person name="MacKenzie S."/>
            <person name="Amaro C."/>
        </authorList>
    </citation>
    <scope>NUCLEOTIDE SEQUENCE</scope>
</reference>
<proteinExistence type="predicted"/>
<organism evidence="1">
    <name type="scientific">Anguilla anguilla</name>
    <name type="common">European freshwater eel</name>
    <name type="synonym">Muraena anguilla</name>
    <dbReference type="NCBI Taxonomy" id="7936"/>
    <lineage>
        <taxon>Eukaryota</taxon>
        <taxon>Metazoa</taxon>
        <taxon>Chordata</taxon>
        <taxon>Craniata</taxon>
        <taxon>Vertebrata</taxon>
        <taxon>Euteleostomi</taxon>
        <taxon>Actinopterygii</taxon>
        <taxon>Neopterygii</taxon>
        <taxon>Teleostei</taxon>
        <taxon>Anguilliformes</taxon>
        <taxon>Anguillidae</taxon>
        <taxon>Anguilla</taxon>
    </lineage>
</organism>
<dbReference type="EMBL" id="GBXM01074414">
    <property type="protein sequence ID" value="JAH34163.1"/>
    <property type="molecule type" value="Transcribed_RNA"/>
</dbReference>